<reference evidence="2 3" key="1">
    <citation type="submission" date="2019-04" db="EMBL/GenBank/DDBJ databases">
        <title>Friends and foes A comparative genomics study of 23 Aspergillus species from section Flavi.</title>
        <authorList>
            <consortium name="DOE Joint Genome Institute"/>
            <person name="Kjaerbolling I."/>
            <person name="Vesth T."/>
            <person name="Frisvad J.C."/>
            <person name="Nybo J.L."/>
            <person name="Theobald S."/>
            <person name="Kildgaard S."/>
            <person name="Isbrandt T."/>
            <person name="Kuo A."/>
            <person name="Sato A."/>
            <person name="Lyhne E.K."/>
            <person name="Kogle M.E."/>
            <person name="Wiebenga A."/>
            <person name="Kun R.S."/>
            <person name="Lubbers R.J."/>
            <person name="Makela M.R."/>
            <person name="Barry K."/>
            <person name="Chovatia M."/>
            <person name="Clum A."/>
            <person name="Daum C."/>
            <person name="Haridas S."/>
            <person name="He G."/>
            <person name="LaButti K."/>
            <person name="Lipzen A."/>
            <person name="Mondo S."/>
            <person name="Riley R."/>
            <person name="Salamov A."/>
            <person name="Simmons B.A."/>
            <person name="Magnuson J.K."/>
            <person name="Henrissat B."/>
            <person name="Mortensen U.H."/>
            <person name="Larsen T.O."/>
            <person name="Devries R.P."/>
            <person name="Grigoriev I.V."/>
            <person name="Machida M."/>
            <person name="Baker S.E."/>
            <person name="Andersen M.R."/>
        </authorList>
    </citation>
    <scope>NUCLEOTIDE SEQUENCE [LARGE SCALE GENOMIC DNA]</scope>
    <source>
        <strain evidence="2 3">CBS 151.66</strain>
    </source>
</reference>
<keyword evidence="3" id="KW-1185">Reference proteome</keyword>
<dbReference type="Pfam" id="PF07859">
    <property type="entry name" value="Abhydrolase_3"/>
    <property type="match status" value="1"/>
</dbReference>
<dbReference type="EMBL" id="ML732186">
    <property type="protein sequence ID" value="KAB8076056.1"/>
    <property type="molecule type" value="Genomic_DNA"/>
</dbReference>
<dbReference type="InterPro" id="IPR050466">
    <property type="entry name" value="Carboxylest/Gibb_receptor"/>
</dbReference>
<evidence type="ECO:0000313" key="2">
    <source>
        <dbReference type="EMBL" id="KAB8076056.1"/>
    </source>
</evidence>
<proteinExistence type="predicted"/>
<dbReference type="PANTHER" id="PTHR23024:SF339">
    <property type="entry name" value="ALPHA_BETA HYDROLASE FOLD-3 DOMAIN-CONTAINING PROTEIN"/>
    <property type="match status" value="1"/>
</dbReference>
<organism evidence="2 3">
    <name type="scientific">Aspergillus leporis</name>
    <dbReference type="NCBI Taxonomy" id="41062"/>
    <lineage>
        <taxon>Eukaryota</taxon>
        <taxon>Fungi</taxon>
        <taxon>Dikarya</taxon>
        <taxon>Ascomycota</taxon>
        <taxon>Pezizomycotina</taxon>
        <taxon>Eurotiomycetes</taxon>
        <taxon>Eurotiomycetidae</taxon>
        <taxon>Eurotiales</taxon>
        <taxon>Aspergillaceae</taxon>
        <taxon>Aspergillus</taxon>
        <taxon>Aspergillus subgen. Circumdati</taxon>
    </lineage>
</organism>
<dbReference type="AlphaFoldDB" id="A0A5N5X5W0"/>
<dbReference type="OrthoDB" id="19653at2759"/>
<feature type="domain" description="Alpha/beta hydrolase fold-3" evidence="1">
    <location>
        <begin position="49"/>
        <end position="165"/>
    </location>
</feature>
<dbReference type="Gene3D" id="3.40.50.1820">
    <property type="entry name" value="alpha/beta hydrolase"/>
    <property type="match status" value="1"/>
</dbReference>
<dbReference type="InterPro" id="IPR013094">
    <property type="entry name" value="AB_hydrolase_3"/>
</dbReference>
<evidence type="ECO:0000259" key="1">
    <source>
        <dbReference type="Pfam" id="PF07859"/>
    </source>
</evidence>
<dbReference type="GO" id="GO:0016787">
    <property type="term" value="F:hydrolase activity"/>
    <property type="evidence" value="ECO:0007669"/>
    <property type="project" value="InterPro"/>
</dbReference>
<sequence length="325" mass="36401">MTQIMKTDGTKFNAFNRVDRTYSVISGHNLDASIFVPKELESDVPRPILVHFHGGGLILGHRLYEPWYGDWLLQIALSRGAVIVAPDFRLLPEAGPLDIFEDINRFWRWMYEDLPGDALSWTDLPPLKLDMDRIALHGESSGGWLAVHSCLGLPEDRIKLLITSSASIDHTVPYLTVPAPKSILGRPPIQARQAERTIQRYVRGILPGAIRTATDPLDLWDVFVCMIQQGYYSRILNGPGLGNLDTLKTLPGAEGFCPAWIIHGQDDTVAPPECSANFVQQMRKLKPEVPVRFTLCPGDHGFDKDCTTEDGWVKDGIAFIENYWP</sequence>
<dbReference type="SUPFAM" id="SSF53474">
    <property type="entry name" value="alpha/beta-Hydrolases"/>
    <property type="match status" value="1"/>
</dbReference>
<protein>
    <submittedName>
        <fullName evidence="2">Putative polyketide synthase</fullName>
    </submittedName>
</protein>
<dbReference type="Proteomes" id="UP000326565">
    <property type="component" value="Unassembled WGS sequence"/>
</dbReference>
<gene>
    <name evidence="2" type="ORF">BDV29DRAFT_97299</name>
</gene>
<dbReference type="PANTHER" id="PTHR23024">
    <property type="entry name" value="ARYLACETAMIDE DEACETYLASE"/>
    <property type="match status" value="1"/>
</dbReference>
<accession>A0A5N5X5W0</accession>
<name>A0A5N5X5W0_9EURO</name>
<dbReference type="InterPro" id="IPR029058">
    <property type="entry name" value="AB_hydrolase_fold"/>
</dbReference>
<evidence type="ECO:0000313" key="3">
    <source>
        <dbReference type="Proteomes" id="UP000326565"/>
    </source>
</evidence>